<gene>
    <name evidence="3" type="ORF">ACFSCW_11525</name>
</gene>
<feature type="signal peptide" evidence="1">
    <location>
        <begin position="1"/>
        <end position="29"/>
    </location>
</feature>
<keyword evidence="4" id="KW-1185">Reference proteome</keyword>
<dbReference type="NCBIfam" id="TIGR02595">
    <property type="entry name" value="PEP_CTERM"/>
    <property type="match status" value="1"/>
</dbReference>
<proteinExistence type="predicted"/>
<feature type="domain" description="Ice-binding protein C-terminal" evidence="2">
    <location>
        <begin position="386"/>
        <end position="410"/>
    </location>
</feature>
<protein>
    <submittedName>
        <fullName evidence="3">NF038122 family metalloprotease</fullName>
    </submittedName>
</protein>
<organism evidence="3 4">
    <name type="scientific">Sphingomonas tabacisoli</name>
    <dbReference type="NCBI Taxonomy" id="2249466"/>
    <lineage>
        <taxon>Bacteria</taxon>
        <taxon>Pseudomonadati</taxon>
        <taxon>Pseudomonadota</taxon>
        <taxon>Alphaproteobacteria</taxon>
        <taxon>Sphingomonadales</taxon>
        <taxon>Sphingomonadaceae</taxon>
        <taxon>Sphingomonas</taxon>
    </lineage>
</organism>
<evidence type="ECO:0000313" key="3">
    <source>
        <dbReference type="EMBL" id="MFD1612430.1"/>
    </source>
</evidence>
<dbReference type="InterPro" id="IPR013424">
    <property type="entry name" value="Ice-binding_C"/>
</dbReference>
<dbReference type="EMBL" id="JBHUDY010000001">
    <property type="protein sequence ID" value="MFD1612430.1"/>
    <property type="molecule type" value="Genomic_DNA"/>
</dbReference>
<evidence type="ECO:0000313" key="4">
    <source>
        <dbReference type="Proteomes" id="UP001597115"/>
    </source>
</evidence>
<dbReference type="NCBIfam" id="NF038122">
    <property type="entry name" value="metallo_LGF"/>
    <property type="match status" value="1"/>
</dbReference>
<evidence type="ECO:0000259" key="2">
    <source>
        <dbReference type="Pfam" id="PF07589"/>
    </source>
</evidence>
<dbReference type="InterPro" id="IPR024079">
    <property type="entry name" value="MetalloPept_cat_dom_sf"/>
</dbReference>
<feature type="chain" id="PRO_5046951618" evidence="1">
    <location>
        <begin position="30"/>
        <end position="420"/>
    </location>
</feature>
<dbReference type="NCBIfam" id="NF035944">
    <property type="entry name" value="PEPxxWA-CTERM"/>
    <property type="match status" value="1"/>
</dbReference>
<evidence type="ECO:0000256" key="1">
    <source>
        <dbReference type="SAM" id="SignalP"/>
    </source>
</evidence>
<dbReference type="Gene3D" id="3.40.390.10">
    <property type="entry name" value="Collagenase (Catalytic Domain)"/>
    <property type="match status" value="1"/>
</dbReference>
<comment type="caution">
    <text evidence="3">The sequence shown here is derived from an EMBL/GenBank/DDBJ whole genome shotgun (WGS) entry which is preliminary data.</text>
</comment>
<keyword evidence="3" id="KW-0482">Metalloprotease</keyword>
<keyword evidence="1" id="KW-0732">Signal</keyword>
<dbReference type="GO" id="GO:0008237">
    <property type="term" value="F:metallopeptidase activity"/>
    <property type="evidence" value="ECO:0007669"/>
    <property type="project" value="UniProtKB-KW"/>
</dbReference>
<sequence length="420" mass="43013">MKRVNTWRSAALAALACGSALSMASSAQAAAVTFTLVDTGGAGAGTQAYYGFAAATNYWSSVLTAAQPTNIVLNIGFKPLGPNILGSTGSTFDSKAVQSIYTRLAARQGGAFDAQAVANLSPLSPGALGVGALSMYTPGYTDPAAKTGIDNTTKVYDTDGSFNNSVIGLTRANAKALGYTYSDGKADASITFSSNFQFDFNATDGITAGQSDFLGVAIHEIGHALGFVSGVDDYDVLGTGGPLADSTACGVAGGCKNYPANDDWFGETLDLFRYSAPGALDWTTKTASYFSIDGGASSVFNNGLFSTGDYNGDGWQASHWKAPQNDAGNFTCAKPFEGVMNPYLCGGTNGVITGEDLAAFDAIGWNLAAGVGGAGYSFSTRNIVTPVPEPATWAMMIAGFGLAGAGLRVRSRKNSVQALA</sequence>
<accession>A0ABW4I443</accession>
<dbReference type="RefSeq" id="WP_380889320.1">
    <property type="nucleotide sequence ID" value="NZ_JBHUDY010000001.1"/>
</dbReference>
<dbReference type="Proteomes" id="UP001597115">
    <property type="component" value="Unassembled WGS sequence"/>
</dbReference>
<keyword evidence="3" id="KW-0645">Protease</keyword>
<keyword evidence="3" id="KW-0378">Hydrolase</keyword>
<reference evidence="4" key="1">
    <citation type="journal article" date="2019" name="Int. J. Syst. Evol. Microbiol.">
        <title>The Global Catalogue of Microorganisms (GCM) 10K type strain sequencing project: providing services to taxonomists for standard genome sequencing and annotation.</title>
        <authorList>
            <consortium name="The Broad Institute Genomics Platform"/>
            <consortium name="The Broad Institute Genome Sequencing Center for Infectious Disease"/>
            <person name="Wu L."/>
            <person name="Ma J."/>
        </authorList>
    </citation>
    <scope>NUCLEOTIDE SEQUENCE [LARGE SCALE GENOMIC DNA]</scope>
    <source>
        <strain evidence="4">CGMCC 1.16275</strain>
    </source>
</reference>
<name>A0ABW4I443_9SPHN</name>
<dbReference type="SUPFAM" id="SSF55486">
    <property type="entry name" value="Metalloproteases ('zincins'), catalytic domain"/>
    <property type="match status" value="2"/>
</dbReference>
<dbReference type="Pfam" id="PF07589">
    <property type="entry name" value="PEP-CTERM"/>
    <property type="match status" value="1"/>
</dbReference>